<evidence type="ECO:0000256" key="1">
    <source>
        <dbReference type="ARBA" id="ARBA00004196"/>
    </source>
</evidence>
<dbReference type="Gene3D" id="1.20.1420.20">
    <property type="entry name" value="M75 peptidase, HXXE motif"/>
    <property type="match status" value="1"/>
</dbReference>
<evidence type="ECO:0000313" key="5">
    <source>
        <dbReference type="EMBL" id="SHM94384.1"/>
    </source>
</evidence>
<dbReference type="CDD" id="cd14657">
    <property type="entry name" value="Imelysin_IrpA-like"/>
    <property type="match status" value="1"/>
</dbReference>
<dbReference type="OrthoDB" id="9764688at2"/>
<keyword evidence="2 3" id="KW-0732">Signal</keyword>
<evidence type="ECO:0000256" key="2">
    <source>
        <dbReference type="ARBA" id="ARBA00022729"/>
    </source>
</evidence>
<evidence type="ECO:0000313" key="6">
    <source>
        <dbReference type="Proteomes" id="UP000186002"/>
    </source>
</evidence>
<dbReference type="RefSeq" id="WP_073014653.1">
    <property type="nucleotide sequence ID" value="NZ_FRBW01000004.1"/>
</dbReference>
<protein>
    <submittedName>
        <fullName evidence="5">Putative iron-regulated protein</fullName>
    </submittedName>
</protein>
<dbReference type="InterPro" id="IPR018976">
    <property type="entry name" value="Imelysin-like"/>
</dbReference>
<keyword evidence="6" id="KW-1185">Reference proteome</keyword>
<accession>A0A1M7MUW6</accession>
<feature type="signal peptide" evidence="3">
    <location>
        <begin position="1"/>
        <end position="21"/>
    </location>
</feature>
<evidence type="ECO:0000259" key="4">
    <source>
        <dbReference type="Pfam" id="PF09375"/>
    </source>
</evidence>
<dbReference type="GO" id="GO:0030313">
    <property type="term" value="C:cell envelope"/>
    <property type="evidence" value="ECO:0007669"/>
    <property type="project" value="UniProtKB-SubCell"/>
</dbReference>
<dbReference type="Proteomes" id="UP000186002">
    <property type="component" value="Unassembled WGS sequence"/>
</dbReference>
<proteinExistence type="predicted"/>
<dbReference type="Pfam" id="PF09375">
    <property type="entry name" value="Peptidase_M75"/>
    <property type="match status" value="1"/>
</dbReference>
<dbReference type="InterPro" id="IPR038352">
    <property type="entry name" value="Imelysin_sf"/>
</dbReference>
<gene>
    <name evidence="5" type="ORF">SAMN05444272_3547</name>
</gene>
<feature type="chain" id="PRO_5012748722" evidence="3">
    <location>
        <begin position="22"/>
        <end position="420"/>
    </location>
</feature>
<organism evidence="5 6">
    <name type="scientific">Roseibium suaedae</name>
    <dbReference type="NCBI Taxonomy" id="735517"/>
    <lineage>
        <taxon>Bacteria</taxon>
        <taxon>Pseudomonadati</taxon>
        <taxon>Pseudomonadota</taxon>
        <taxon>Alphaproteobacteria</taxon>
        <taxon>Hyphomicrobiales</taxon>
        <taxon>Stappiaceae</taxon>
        <taxon>Roseibium</taxon>
    </lineage>
</organism>
<reference evidence="5 6" key="1">
    <citation type="submission" date="2016-11" db="EMBL/GenBank/DDBJ databases">
        <authorList>
            <person name="Jaros S."/>
            <person name="Januszkiewicz K."/>
            <person name="Wedrychowicz H."/>
        </authorList>
    </citation>
    <scope>NUCLEOTIDE SEQUENCE [LARGE SCALE GENOMIC DNA]</scope>
    <source>
        <strain evidence="5 6">DSM 22153</strain>
    </source>
</reference>
<dbReference type="STRING" id="735517.SAMN05444272_3547"/>
<evidence type="ECO:0000256" key="3">
    <source>
        <dbReference type="SAM" id="SignalP"/>
    </source>
</evidence>
<feature type="domain" description="Imelysin-like" evidence="4">
    <location>
        <begin position="35"/>
        <end position="391"/>
    </location>
</feature>
<name>A0A1M7MUW6_9HYPH</name>
<dbReference type="EMBL" id="FRBW01000004">
    <property type="protein sequence ID" value="SHM94384.1"/>
    <property type="molecule type" value="Genomic_DNA"/>
</dbReference>
<sequence>MKAIKFGLLAATALFSLPAMAATPAEVLTNYENIAQAAFDDSVTSAKALKTAIDALVANPSDETLAAARAAWKVARNPYQQTEAYRFGNAIVDDWEGKVNAWPLDEGLIDYVDASYGTESEENVFYTANIIANPKLEIGGETIDATNITPELLAETLQEAGEVEANVATGYHAIEFLLWGQDLNGTNAGAGNRPATDFDTKNCTNGNCDRRVAYLQAATDLLISDLEEMAANWAPGGEARKELEAKGEAGGLATILTGMGSLSYGELAGERTKLGLMLHDPEEEHDCFSDNTHMSHYNDIVGIRNVYFGTYTGLDGKTVSGPSVADLVAAKDAAVAEELKAKLDATLAAAEAMKTRAEGGEAYDQMIGEGNEEGNATVQAVVDGLVDQTKSIERAVHALGLEAVAFEGSDSLDNPNAVFQ</sequence>
<comment type="subcellular location">
    <subcellularLocation>
        <location evidence="1">Cell envelope</location>
    </subcellularLocation>
</comment>
<dbReference type="AlphaFoldDB" id="A0A1M7MUW6"/>